<proteinExistence type="predicted"/>
<protein>
    <submittedName>
        <fullName evidence="1">Uncharacterized protein</fullName>
    </submittedName>
</protein>
<accession>A0A9K3DG23</accession>
<comment type="caution">
    <text evidence="1">The sequence shown here is derived from an EMBL/GenBank/DDBJ whole genome shotgun (WGS) entry which is preliminary data.</text>
</comment>
<dbReference type="AlphaFoldDB" id="A0A9K3DG23"/>
<reference evidence="1" key="2">
    <citation type="submission" date="2020-06" db="EMBL/GenBank/DDBJ databases">
        <title>Helianthus annuus Genome sequencing and assembly Release 2.</title>
        <authorList>
            <person name="Gouzy J."/>
            <person name="Langlade N."/>
            <person name="Munos S."/>
        </authorList>
    </citation>
    <scope>NUCLEOTIDE SEQUENCE</scope>
    <source>
        <tissue evidence="1">Leaves</tissue>
    </source>
</reference>
<sequence>MVSYHKIIAKKHKILQEYHMEPGISMTTNWNCTTSVTSFVITSSNWNCTISVTSFDP</sequence>
<evidence type="ECO:0000313" key="2">
    <source>
        <dbReference type="Proteomes" id="UP000215914"/>
    </source>
</evidence>
<evidence type="ECO:0000313" key="1">
    <source>
        <dbReference type="EMBL" id="KAF5753593.1"/>
    </source>
</evidence>
<dbReference type="EMBL" id="MNCJ02000332">
    <property type="protein sequence ID" value="KAF5753593.1"/>
    <property type="molecule type" value="Genomic_DNA"/>
</dbReference>
<gene>
    <name evidence="1" type="ORF">HanXRQr2_Chr17g0781831</name>
</gene>
<keyword evidence="2" id="KW-1185">Reference proteome</keyword>
<reference evidence="1" key="1">
    <citation type="journal article" date="2017" name="Nature">
        <title>The sunflower genome provides insights into oil metabolism, flowering and Asterid evolution.</title>
        <authorList>
            <person name="Badouin H."/>
            <person name="Gouzy J."/>
            <person name="Grassa C.J."/>
            <person name="Murat F."/>
            <person name="Staton S.E."/>
            <person name="Cottret L."/>
            <person name="Lelandais-Briere C."/>
            <person name="Owens G.L."/>
            <person name="Carrere S."/>
            <person name="Mayjonade B."/>
            <person name="Legrand L."/>
            <person name="Gill N."/>
            <person name="Kane N.C."/>
            <person name="Bowers J.E."/>
            <person name="Hubner S."/>
            <person name="Bellec A."/>
            <person name="Berard A."/>
            <person name="Berges H."/>
            <person name="Blanchet N."/>
            <person name="Boniface M.C."/>
            <person name="Brunel D."/>
            <person name="Catrice O."/>
            <person name="Chaidir N."/>
            <person name="Claudel C."/>
            <person name="Donnadieu C."/>
            <person name="Faraut T."/>
            <person name="Fievet G."/>
            <person name="Helmstetter N."/>
            <person name="King M."/>
            <person name="Knapp S.J."/>
            <person name="Lai Z."/>
            <person name="Le Paslier M.C."/>
            <person name="Lippi Y."/>
            <person name="Lorenzon L."/>
            <person name="Mandel J.R."/>
            <person name="Marage G."/>
            <person name="Marchand G."/>
            <person name="Marquand E."/>
            <person name="Bret-Mestries E."/>
            <person name="Morien E."/>
            <person name="Nambeesan S."/>
            <person name="Nguyen T."/>
            <person name="Pegot-Espagnet P."/>
            <person name="Pouilly N."/>
            <person name="Raftis F."/>
            <person name="Sallet E."/>
            <person name="Schiex T."/>
            <person name="Thomas J."/>
            <person name="Vandecasteele C."/>
            <person name="Vares D."/>
            <person name="Vear F."/>
            <person name="Vautrin S."/>
            <person name="Crespi M."/>
            <person name="Mangin B."/>
            <person name="Burke J.M."/>
            <person name="Salse J."/>
            <person name="Munos S."/>
            <person name="Vincourt P."/>
            <person name="Rieseberg L.H."/>
            <person name="Langlade N.B."/>
        </authorList>
    </citation>
    <scope>NUCLEOTIDE SEQUENCE</scope>
    <source>
        <tissue evidence="1">Leaves</tissue>
    </source>
</reference>
<dbReference type="Proteomes" id="UP000215914">
    <property type="component" value="Unassembled WGS sequence"/>
</dbReference>
<name>A0A9K3DG23_HELAN</name>
<organism evidence="1 2">
    <name type="scientific">Helianthus annuus</name>
    <name type="common">Common sunflower</name>
    <dbReference type="NCBI Taxonomy" id="4232"/>
    <lineage>
        <taxon>Eukaryota</taxon>
        <taxon>Viridiplantae</taxon>
        <taxon>Streptophyta</taxon>
        <taxon>Embryophyta</taxon>
        <taxon>Tracheophyta</taxon>
        <taxon>Spermatophyta</taxon>
        <taxon>Magnoliopsida</taxon>
        <taxon>eudicotyledons</taxon>
        <taxon>Gunneridae</taxon>
        <taxon>Pentapetalae</taxon>
        <taxon>asterids</taxon>
        <taxon>campanulids</taxon>
        <taxon>Asterales</taxon>
        <taxon>Asteraceae</taxon>
        <taxon>Asteroideae</taxon>
        <taxon>Heliantheae alliance</taxon>
        <taxon>Heliantheae</taxon>
        <taxon>Helianthus</taxon>
    </lineage>
</organism>
<dbReference type="Gramene" id="mRNA:HanXRQr2_Chr17g0781831">
    <property type="protein sequence ID" value="mRNA:HanXRQr2_Chr17g0781831"/>
    <property type="gene ID" value="HanXRQr2_Chr17g0781831"/>
</dbReference>